<keyword evidence="2" id="KW-1185">Reference proteome</keyword>
<name>A0ABU2D4L6_9EURY</name>
<dbReference type="Proteomes" id="UP001246244">
    <property type="component" value="Unassembled WGS sequence"/>
</dbReference>
<accession>A0ABU2D4L6</accession>
<dbReference type="EMBL" id="JAVKPK010000074">
    <property type="protein sequence ID" value="MDR7666896.1"/>
    <property type="molecule type" value="Genomic_DNA"/>
</dbReference>
<organism evidence="1 2">
    <name type="scientific">Methanosarcina baikalica</name>
    <dbReference type="NCBI Taxonomy" id="3073890"/>
    <lineage>
        <taxon>Archaea</taxon>
        <taxon>Methanobacteriati</taxon>
        <taxon>Methanobacteriota</taxon>
        <taxon>Stenosarchaea group</taxon>
        <taxon>Methanomicrobia</taxon>
        <taxon>Methanosarcinales</taxon>
        <taxon>Methanosarcinaceae</taxon>
        <taxon>Methanosarcina</taxon>
    </lineage>
</organism>
<sequence length="90" mass="9884">MKSLSLKAVSKILSAGLKKGFSEMKDRYTSQEGQSVIADVGVLEIRLTEKDRAKNVTGDPYSSQYMPESLQEIDSALIELRAYALSTAPE</sequence>
<reference evidence="2" key="1">
    <citation type="submission" date="2023-07" db="EMBL/GenBank/DDBJ databases">
        <title>Whole-genome sequencing of a new Methanosarcina sp. Z-7115.</title>
        <authorList>
            <person name="Zhilina T.N."/>
            <person name="Merkel A.Y."/>
        </authorList>
    </citation>
    <scope>NUCLEOTIDE SEQUENCE [LARGE SCALE GENOMIC DNA]</scope>
    <source>
        <strain evidence="2">Z-7115</strain>
    </source>
</reference>
<evidence type="ECO:0000313" key="1">
    <source>
        <dbReference type="EMBL" id="MDR7666896.1"/>
    </source>
</evidence>
<gene>
    <name evidence="1" type="ORF">RG963_14135</name>
</gene>
<evidence type="ECO:0000313" key="2">
    <source>
        <dbReference type="Proteomes" id="UP001246244"/>
    </source>
</evidence>
<proteinExistence type="predicted"/>
<protein>
    <submittedName>
        <fullName evidence="1">Uncharacterized protein</fullName>
    </submittedName>
</protein>
<comment type="caution">
    <text evidence="1">The sequence shown here is derived from an EMBL/GenBank/DDBJ whole genome shotgun (WGS) entry which is preliminary data.</text>
</comment>
<dbReference type="RefSeq" id="WP_310576924.1">
    <property type="nucleotide sequence ID" value="NZ_JAVKPK010000074.1"/>
</dbReference>